<dbReference type="Proteomes" id="UP001432190">
    <property type="component" value="Chromosome"/>
</dbReference>
<dbReference type="InterPro" id="IPR000064">
    <property type="entry name" value="NLP_P60_dom"/>
</dbReference>
<dbReference type="SUPFAM" id="SSF54001">
    <property type="entry name" value="Cysteine proteinases"/>
    <property type="match status" value="1"/>
</dbReference>
<dbReference type="PANTHER" id="PTHR47359">
    <property type="entry name" value="PEPTIDOGLYCAN DL-ENDOPEPTIDASE CWLO"/>
    <property type="match status" value="1"/>
</dbReference>
<keyword evidence="7" id="KW-1185">Reference proteome</keyword>
<keyword evidence="2" id="KW-0645">Protease</keyword>
<dbReference type="EMBL" id="CP108084">
    <property type="protein sequence ID" value="WUP52899.1"/>
    <property type="molecule type" value="Genomic_DNA"/>
</dbReference>
<dbReference type="Gene3D" id="3.90.1720.10">
    <property type="entry name" value="endopeptidase domain like (from Nostoc punctiforme)"/>
    <property type="match status" value="1"/>
</dbReference>
<evidence type="ECO:0000259" key="5">
    <source>
        <dbReference type="PROSITE" id="PS51935"/>
    </source>
</evidence>
<proteinExistence type="inferred from homology"/>
<evidence type="ECO:0000256" key="2">
    <source>
        <dbReference type="ARBA" id="ARBA00022670"/>
    </source>
</evidence>
<evidence type="ECO:0000313" key="7">
    <source>
        <dbReference type="Proteomes" id="UP001432190"/>
    </source>
</evidence>
<dbReference type="PANTHER" id="PTHR47359:SF3">
    <property type="entry name" value="NLP_P60 DOMAIN-CONTAINING PROTEIN-RELATED"/>
    <property type="match status" value="1"/>
</dbReference>
<dbReference type="PROSITE" id="PS51257">
    <property type="entry name" value="PROKAR_LIPOPROTEIN"/>
    <property type="match status" value="1"/>
</dbReference>
<evidence type="ECO:0000256" key="3">
    <source>
        <dbReference type="ARBA" id="ARBA00022801"/>
    </source>
</evidence>
<dbReference type="InterPro" id="IPR051794">
    <property type="entry name" value="PG_Endopeptidase_C40"/>
</dbReference>
<feature type="domain" description="NlpC/P60" evidence="5">
    <location>
        <begin position="206"/>
        <end position="338"/>
    </location>
</feature>
<name>A0ABZ1SF31_9ACTN</name>
<keyword evidence="3" id="KW-0378">Hydrolase</keyword>
<comment type="similarity">
    <text evidence="1">Belongs to the peptidase C40 family.</text>
</comment>
<accession>A0ABZ1SF31</accession>
<protein>
    <submittedName>
        <fullName evidence="6">C40 family peptidase</fullName>
    </submittedName>
</protein>
<dbReference type="PROSITE" id="PS51935">
    <property type="entry name" value="NLPC_P60"/>
    <property type="match status" value="1"/>
</dbReference>
<reference evidence="6" key="1">
    <citation type="submission" date="2022-10" db="EMBL/GenBank/DDBJ databases">
        <title>The complete genomes of actinobacterial strains from the NBC collection.</title>
        <authorList>
            <person name="Joergensen T.S."/>
            <person name="Alvarez Arevalo M."/>
            <person name="Sterndorff E.B."/>
            <person name="Faurdal D."/>
            <person name="Vuksanovic O."/>
            <person name="Mourched A.-S."/>
            <person name="Charusanti P."/>
            <person name="Shaw S."/>
            <person name="Blin K."/>
            <person name="Weber T."/>
        </authorList>
    </citation>
    <scope>NUCLEOTIDE SEQUENCE</scope>
    <source>
        <strain evidence="6">NBC_00256</strain>
    </source>
</reference>
<sequence>MTKAIIGVVTVVIIGCLCLPMMLLASVIGGGPGGCDVAAAPPLRPAGQPPRIGAWDAEQLEIAATIIDVGVAKGVPRWGWVIALATAMQESGLRNVPHLGDSNDHDSIGVFQQRPSQGWGTIEQLSQPAYQAGTFFDKLLTITGWETMPLTQAAQAVQVSAFPDAYATWTDDAIRLVDQLTSTLTDCTTNTLTTLPDGFTLPADTPPQVTTAILWALGQLNTPYHFGGSCTDPHSGDPRRQCDCSSLIQQAYRAGGISLPRVTTDQAKAGNPVPDPARLLPGDLILIPGSQGTMSNPRHVGMYLGQGLIVHAPRTGDVVKITRLSDWLHKIAAIRRIANHAGHSPETAASTPDHA</sequence>
<evidence type="ECO:0000256" key="1">
    <source>
        <dbReference type="ARBA" id="ARBA00007074"/>
    </source>
</evidence>
<keyword evidence="4" id="KW-0788">Thiol protease</keyword>
<dbReference type="InterPro" id="IPR038765">
    <property type="entry name" value="Papain-like_cys_pep_sf"/>
</dbReference>
<dbReference type="Pfam" id="PF00877">
    <property type="entry name" value="NLPC_P60"/>
    <property type="match status" value="1"/>
</dbReference>
<evidence type="ECO:0000313" key="6">
    <source>
        <dbReference type="EMBL" id="WUP52899.1"/>
    </source>
</evidence>
<gene>
    <name evidence="6" type="ORF">OG994_12180</name>
</gene>
<organism evidence="6 7">
    <name type="scientific">Micromonospora globbae</name>
    <dbReference type="NCBI Taxonomy" id="1894969"/>
    <lineage>
        <taxon>Bacteria</taxon>
        <taxon>Bacillati</taxon>
        <taxon>Actinomycetota</taxon>
        <taxon>Actinomycetes</taxon>
        <taxon>Micromonosporales</taxon>
        <taxon>Micromonosporaceae</taxon>
        <taxon>Micromonospora</taxon>
    </lineage>
</organism>
<evidence type="ECO:0000256" key="4">
    <source>
        <dbReference type="ARBA" id="ARBA00022807"/>
    </source>
</evidence>